<comment type="similarity">
    <text evidence="1">Belongs to the MlaA family.</text>
</comment>
<feature type="compositionally biased region" description="Pro residues" evidence="3">
    <location>
        <begin position="335"/>
        <end position="349"/>
    </location>
</feature>
<dbReference type="STRING" id="634430.SAMN04488241_10482"/>
<accession>A0A1I5RTR2</accession>
<feature type="compositionally biased region" description="Low complexity" evidence="3">
    <location>
        <begin position="20"/>
        <end position="30"/>
    </location>
</feature>
<dbReference type="Pfam" id="PF04333">
    <property type="entry name" value="MlaA"/>
    <property type="match status" value="1"/>
</dbReference>
<dbReference type="EMBL" id="FOXP01000004">
    <property type="protein sequence ID" value="SFP61336.1"/>
    <property type="molecule type" value="Genomic_DNA"/>
</dbReference>
<evidence type="ECO:0000256" key="3">
    <source>
        <dbReference type="SAM" id="MobiDB-lite"/>
    </source>
</evidence>
<organism evidence="4 5">
    <name type="scientific">Sphingomonas rubra</name>
    <dbReference type="NCBI Taxonomy" id="634430"/>
    <lineage>
        <taxon>Bacteria</taxon>
        <taxon>Pseudomonadati</taxon>
        <taxon>Pseudomonadota</taxon>
        <taxon>Alphaproteobacteria</taxon>
        <taxon>Sphingomonadales</taxon>
        <taxon>Sphingomonadaceae</taxon>
        <taxon>Sphingomonas</taxon>
    </lineage>
</organism>
<evidence type="ECO:0000313" key="5">
    <source>
        <dbReference type="Proteomes" id="UP000199586"/>
    </source>
</evidence>
<proteinExistence type="inferred from homology"/>
<evidence type="ECO:0000256" key="2">
    <source>
        <dbReference type="ARBA" id="ARBA00022729"/>
    </source>
</evidence>
<keyword evidence="5" id="KW-1185">Reference proteome</keyword>
<feature type="region of interest" description="Disordered" evidence="3">
    <location>
        <begin position="19"/>
        <end position="104"/>
    </location>
</feature>
<evidence type="ECO:0000313" key="4">
    <source>
        <dbReference type="EMBL" id="SFP61336.1"/>
    </source>
</evidence>
<evidence type="ECO:0000256" key="1">
    <source>
        <dbReference type="ARBA" id="ARBA00010634"/>
    </source>
</evidence>
<dbReference type="PANTHER" id="PTHR30035:SF3">
    <property type="entry name" value="INTERMEMBRANE PHOSPHOLIPID TRANSPORT SYSTEM LIPOPROTEIN MLAA"/>
    <property type="match status" value="1"/>
</dbReference>
<keyword evidence="2" id="KW-0732">Signal</keyword>
<dbReference type="GO" id="GO:0120010">
    <property type="term" value="P:intermembrane phospholipid transfer"/>
    <property type="evidence" value="ECO:0007669"/>
    <property type="project" value="TreeGrafter"/>
</dbReference>
<dbReference type="OrthoDB" id="9785326at2"/>
<dbReference type="PANTHER" id="PTHR30035">
    <property type="entry name" value="LIPOPROTEIN VACJ-RELATED"/>
    <property type="match status" value="1"/>
</dbReference>
<gene>
    <name evidence="4" type="ORF">SAMN04488241_10482</name>
</gene>
<feature type="region of interest" description="Disordered" evidence="3">
    <location>
        <begin position="318"/>
        <end position="369"/>
    </location>
</feature>
<sequence length="369" mass="39123">MATMPSVQAGEAIVAPPPATVAAPPAIVPVSPTQDPAAPVPVLPSQGPAAPLPQDLGTSLPTSSAAPAQDVPVQDGPARDGRSQNGDVVVVGRDGRGDPLNGVNRDSYEATEAVDKAVFGPAALAYRKQIPRPLRSGIRNFVANLREPINAANFLLQHKIGKAVETVGRFAINTTLGVAGLFDAAKKKPFNLPRRRNSFANTLGFYGVKPGPYLFLPLIGSTTVRDLFGTVADQVLLPVGPFRPLRQPAVGIPLGVLNALDFRAEFDDELEALRTQKRPYVAMREFYLQRRQAEIDALRGKRPYPPAKTKSLQMILDPDAAARAGQVREGAATPTPMPTPTEQPSPAPEPGVSADRPVDPALVDPGPQR</sequence>
<dbReference type="PRINTS" id="PR01805">
    <property type="entry name" value="VACJLIPOPROT"/>
</dbReference>
<name>A0A1I5RTR2_9SPHN</name>
<reference evidence="5" key="1">
    <citation type="submission" date="2016-10" db="EMBL/GenBank/DDBJ databases">
        <authorList>
            <person name="Varghese N."/>
            <person name="Submissions S."/>
        </authorList>
    </citation>
    <scope>NUCLEOTIDE SEQUENCE [LARGE SCALE GENOMIC DNA]</scope>
    <source>
        <strain evidence="5">CGMCC 1.9113</strain>
    </source>
</reference>
<keyword evidence="4" id="KW-0449">Lipoprotein</keyword>
<dbReference type="InterPro" id="IPR007428">
    <property type="entry name" value="MlaA"/>
</dbReference>
<dbReference type="AlphaFoldDB" id="A0A1I5RTR2"/>
<dbReference type="GO" id="GO:0016020">
    <property type="term" value="C:membrane"/>
    <property type="evidence" value="ECO:0007669"/>
    <property type="project" value="InterPro"/>
</dbReference>
<feature type="compositionally biased region" description="Polar residues" evidence="3">
    <location>
        <begin position="56"/>
        <end position="66"/>
    </location>
</feature>
<dbReference type="Proteomes" id="UP000199586">
    <property type="component" value="Unassembled WGS sequence"/>
</dbReference>
<protein>
    <submittedName>
        <fullName evidence="4">Phospholipid-binding lipoprotein MlaA</fullName>
    </submittedName>
</protein>
<dbReference type="RefSeq" id="WP_093332559.1">
    <property type="nucleotide sequence ID" value="NZ_FOXP01000004.1"/>
</dbReference>